<proteinExistence type="predicted"/>
<name>A0A1S8XA41_OPIVI</name>
<protein>
    <submittedName>
        <fullName evidence="2">Uncharacterized protein</fullName>
    </submittedName>
</protein>
<accession>A0A1S8XA41</accession>
<evidence type="ECO:0000313" key="2">
    <source>
        <dbReference type="EMBL" id="OON23552.1"/>
    </source>
</evidence>
<sequence length="141" mass="16078">MTTDETEINLDATDTNESNRRAEKAKKVTFSENIQSQGMMLVSSPELIRLSPDEKYWVAGLRNGTIKLIPTNRSSNELVQTLHVEEEKFACVDICCIPPQAHFPSEKNKRCVAMHQEQFVFGITKEQQPVAGYLQPIRRKK</sequence>
<gene>
    <name evidence="2" type="ORF">X801_00528</name>
</gene>
<organism evidence="2 3">
    <name type="scientific">Opisthorchis viverrini</name>
    <name type="common">Southeast Asian liver fluke</name>
    <dbReference type="NCBI Taxonomy" id="6198"/>
    <lineage>
        <taxon>Eukaryota</taxon>
        <taxon>Metazoa</taxon>
        <taxon>Spiralia</taxon>
        <taxon>Lophotrochozoa</taxon>
        <taxon>Platyhelminthes</taxon>
        <taxon>Trematoda</taxon>
        <taxon>Digenea</taxon>
        <taxon>Opisthorchiida</taxon>
        <taxon>Opisthorchiata</taxon>
        <taxon>Opisthorchiidae</taxon>
        <taxon>Opisthorchis</taxon>
    </lineage>
</organism>
<evidence type="ECO:0000256" key="1">
    <source>
        <dbReference type="SAM" id="MobiDB-lite"/>
    </source>
</evidence>
<evidence type="ECO:0000313" key="3">
    <source>
        <dbReference type="Proteomes" id="UP000243686"/>
    </source>
</evidence>
<dbReference type="Proteomes" id="UP000243686">
    <property type="component" value="Unassembled WGS sequence"/>
</dbReference>
<reference evidence="2 3" key="1">
    <citation type="submission" date="2015-03" db="EMBL/GenBank/DDBJ databases">
        <title>Draft genome of the nematode, Opisthorchis viverrini.</title>
        <authorList>
            <person name="Mitreva M."/>
        </authorList>
    </citation>
    <scope>NUCLEOTIDE SEQUENCE [LARGE SCALE GENOMIC DNA]</scope>
    <source>
        <strain evidence="2">Khon Kaen</strain>
    </source>
</reference>
<feature type="region of interest" description="Disordered" evidence="1">
    <location>
        <begin position="1"/>
        <end position="23"/>
    </location>
</feature>
<dbReference type="EMBL" id="KV891523">
    <property type="protein sequence ID" value="OON23552.1"/>
    <property type="molecule type" value="Genomic_DNA"/>
</dbReference>
<dbReference type="AlphaFoldDB" id="A0A1S8XA41"/>
<keyword evidence="3" id="KW-1185">Reference proteome</keyword>